<dbReference type="PANTHER" id="PTHR42988">
    <property type="entry name" value="PHOSPHOHYDROLASE"/>
    <property type="match status" value="1"/>
</dbReference>
<dbReference type="CDD" id="cd07400">
    <property type="entry name" value="MPP_1"/>
    <property type="match status" value="1"/>
</dbReference>
<dbReference type="GO" id="GO:0004527">
    <property type="term" value="F:exonuclease activity"/>
    <property type="evidence" value="ECO:0007669"/>
    <property type="project" value="UniProtKB-KW"/>
</dbReference>
<name>A0A8J3AQW9_9BURK</name>
<reference evidence="7" key="1">
    <citation type="journal article" date="2019" name="Int. J. Syst. Evol. Microbiol.">
        <title>The Global Catalogue of Microorganisms (GCM) 10K type strain sequencing project: providing services to taxonomists for standard genome sequencing and annotation.</title>
        <authorList>
            <consortium name="The Broad Institute Genomics Platform"/>
            <consortium name="The Broad Institute Genome Sequencing Center for Infectious Disease"/>
            <person name="Wu L."/>
            <person name="Ma J."/>
        </authorList>
    </citation>
    <scope>NUCLEOTIDE SEQUENCE [LARGE SCALE GENOMIC DNA]</scope>
    <source>
        <strain evidence="7">CCM 2767</strain>
    </source>
</reference>
<feature type="domain" description="Calcineurin-like phosphoesterase" evidence="5">
    <location>
        <begin position="4"/>
        <end position="192"/>
    </location>
</feature>
<dbReference type="Pfam" id="PF00149">
    <property type="entry name" value="Metallophos"/>
    <property type="match status" value="1"/>
</dbReference>
<evidence type="ECO:0000259" key="5">
    <source>
        <dbReference type="Pfam" id="PF00149"/>
    </source>
</evidence>
<dbReference type="Gene3D" id="3.60.21.10">
    <property type="match status" value="1"/>
</dbReference>
<keyword evidence="6" id="KW-0540">Nuclease</keyword>
<evidence type="ECO:0000256" key="3">
    <source>
        <dbReference type="ARBA" id="ARBA00023004"/>
    </source>
</evidence>
<comment type="similarity">
    <text evidence="4">Belongs to the cyclic nucleotide phosphodiesterase class-III family.</text>
</comment>
<keyword evidence="1" id="KW-0479">Metal-binding</keyword>
<dbReference type="InterPro" id="IPR050884">
    <property type="entry name" value="CNP_phosphodiesterase-III"/>
</dbReference>
<keyword evidence="2" id="KW-0378">Hydrolase</keyword>
<keyword evidence="6" id="KW-0269">Exonuclease</keyword>
<keyword evidence="3" id="KW-0408">Iron</keyword>
<dbReference type="Proteomes" id="UP000642180">
    <property type="component" value="Unassembled WGS sequence"/>
</dbReference>
<evidence type="ECO:0000256" key="2">
    <source>
        <dbReference type="ARBA" id="ARBA00022801"/>
    </source>
</evidence>
<evidence type="ECO:0000313" key="6">
    <source>
        <dbReference type="EMBL" id="GGI19428.1"/>
    </source>
</evidence>
<proteinExistence type="inferred from homology"/>
<dbReference type="EMBL" id="BMDI01000001">
    <property type="protein sequence ID" value="GGI19428.1"/>
    <property type="molecule type" value="Genomic_DNA"/>
</dbReference>
<evidence type="ECO:0000256" key="1">
    <source>
        <dbReference type="ARBA" id="ARBA00022723"/>
    </source>
</evidence>
<dbReference type="GO" id="GO:0046872">
    <property type="term" value="F:metal ion binding"/>
    <property type="evidence" value="ECO:0007669"/>
    <property type="project" value="UniProtKB-KW"/>
</dbReference>
<dbReference type="PANTHER" id="PTHR42988:SF2">
    <property type="entry name" value="CYCLIC NUCLEOTIDE PHOSPHODIESTERASE CBUA0032-RELATED"/>
    <property type="match status" value="1"/>
</dbReference>
<organism evidence="6 7">
    <name type="scientific">Oxalicibacterium faecigallinarum</name>
    <dbReference type="NCBI Taxonomy" id="573741"/>
    <lineage>
        <taxon>Bacteria</taxon>
        <taxon>Pseudomonadati</taxon>
        <taxon>Pseudomonadota</taxon>
        <taxon>Betaproteobacteria</taxon>
        <taxon>Burkholderiales</taxon>
        <taxon>Oxalobacteraceae</taxon>
        <taxon>Oxalicibacterium</taxon>
    </lineage>
</organism>
<evidence type="ECO:0000313" key="7">
    <source>
        <dbReference type="Proteomes" id="UP000642180"/>
    </source>
</evidence>
<comment type="caution">
    <text evidence="6">The sequence shown here is derived from an EMBL/GenBank/DDBJ whole genome shotgun (WGS) entry which is preliminary data.</text>
</comment>
<gene>
    <name evidence="6" type="ORF">GCM10008066_19030</name>
</gene>
<dbReference type="InterPro" id="IPR004843">
    <property type="entry name" value="Calcineurin-like_PHP"/>
</dbReference>
<keyword evidence="7" id="KW-1185">Reference proteome</keyword>
<evidence type="ECO:0000256" key="4">
    <source>
        <dbReference type="ARBA" id="ARBA00025742"/>
    </source>
</evidence>
<dbReference type="RefSeq" id="WP_188380991.1">
    <property type="nucleotide sequence ID" value="NZ_BMDI01000001.1"/>
</dbReference>
<protein>
    <submittedName>
        <fullName evidence="6">DNA repair exonuclease</fullName>
    </submittedName>
</protein>
<dbReference type="InterPro" id="IPR029052">
    <property type="entry name" value="Metallo-depent_PP-like"/>
</dbReference>
<sequence>MTVILHISDSHFGTERAPVVAALQRLSREQAPDLVILSGDITQRALRTEFEAARDFIDRLKVPSTLVIPGNHDIPLFDLVSRFFTPYGRYARSFGTELEPVYTSLDVLVIGVNTTRRYRHVQGEVSRAQRDDVATRLRRAQPAQLRIVVTHQPVHVTRPEDRENLLRGHEEAIRTWAAAGADLILGGHIHRPSISPLHASMPDLPRRMWAVQAGTALSSRIRFDAGNSVNIIRYQASQPAHCLVERWDYADKADAFRLTTAEQLARDT</sequence>
<dbReference type="AlphaFoldDB" id="A0A8J3AQW9"/>
<dbReference type="SUPFAM" id="SSF56300">
    <property type="entry name" value="Metallo-dependent phosphatases"/>
    <property type="match status" value="1"/>
</dbReference>
<accession>A0A8J3AQW9</accession>